<comment type="function">
    <text evidence="1 10">Produces ATP from ADP in the presence of a proton gradient across the membrane. The gamma chain is believed to be important in regulating ATPase activity and the flow of protons through the CF(0) complex.</text>
</comment>
<keyword evidence="10" id="KW-1003">Cell membrane</keyword>
<dbReference type="PRINTS" id="PR00126">
    <property type="entry name" value="ATPASEGAMMA"/>
</dbReference>
<dbReference type="RefSeq" id="WP_044937265.1">
    <property type="nucleotide sequence ID" value="NZ_FNZX01000003.1"/>
</dbReference>
<dbReference type="InterPro" id="IPR000131">
    <property type="entry name" value="ATP_synth_F1_gsu"/>
</dbReference>
<comment type="subcellular location">
    <subcellularLocation>
        <location evidence="10">Cell membrane</location>
        <topology evidence="10">Peripheral membrane protein</topology>
    </subcellularLocation>
    <subcellularLocation>
        <location evidence="2">Membrane</location>
        <topology evidence="2">Peripheral membrane protein</topology>
    </subcellularLocation>
</comment>
<keyword evidence="6 10" id="KW-0406">Ion transport</keyword>
<evidence type="ECO:0000256" key="8">
    <source>
        <dbReference type="ARBA" id="ARBA00023196"/>
    </source>
</evidence>
<dbReference type="InterPro" id="IPR023632">
    <property type="entry name" value="ATP_synth_F1_gsu_CS"/>
</dbReference>
<organism evidence="11 12">
    <name type="scientific">Pseudobutyrivibrio ruminis</name>
    <dbReference type="NCBI Taxonomy" id="46206"/>
    <lineage>
        <taxon>Bacteria</taxon>
        <taxon>Bacillati</taxon>
        <taxon>Bacillota</taxon>
        <taxon>Clostridia</taxon>
        <taxon>Lachnospirales</taxon>
        <taxon>Lachnospiraceae</taxon>
        <taxon>Pseudobutyrivibrio</taxon>
    </lineage>
</organism>
<comment type="similarity">
    <text evidence="3 10">Belongs to the ATPase gamma chain family.</text>
</comment>
<dbReference type="PROSITE" id="PS00153">
    <property type="entry name" value="ATPASE_GAMMA"/>
    <property type="match status" value="1"/>
</dbReference>
<protein>
    <recommendedName>
        <fullName evidence="10">ATP synthase gamma chain</fullName>
    </recommendedName>
    <alternativeName>
        <fullName evidence="10">ATP synthase F1 sector gamma subunit</fullName>
    </alternativeName>
    <alternativeName>
        <fullName evidence="10">F-ATPase gamma subunit</fullName>
    </alternativeName>
</protein>
<dbReference type="GO" id="GO:0042777">
    <property type="term" value="P:proton motive force-driven plasma membrane ATP synthesis"/>
    <property type="evidence" value="ECO:0007669"/>
    <property type="project" value="UniProtKB-UniRule"/>
</dbReference>
<keyword evidence="4 10" id="KW-0813">Transport</keyword>
<keyword evidence="9 10" id="KW-0066">ATP synthesis</keyword>
<evidence type="ECO:0000256" key="9">
    <source>
        <dbReference type="ARBA" id="ARBA00023310"/>
    </source>
</evidence>
<dbReference type="InterPro" id="IPR035968">
    <property type="entry name" value="ATP_synth_F1_ATPase_gsu"/>
</dbReference>
<keyword evidence="12" id="KW-1185">Reference proteome</keyword>
<evidence type="ECO:0000256" key="7">
    <source>
        <dbReference type="ARBA" id="ARBA00023136"/>
    </source>
</evidence>
<evidence type="ECO:0000256" key="4">
    <source>
        <dbReference type="ARBA" id="ARBA00022448"/>
    </source>
</evidence>
<sequence>MASTKEILNRINSIQDTMKITRAMYMMSSMKLRKAKSKLEETLPFFEGTQKGIAENLVRMPNIRHIYFDNRVEDDQETIKKRGFVVFTGDKGMAGAYNHNAIKFALQRIGGLSKDEYKLFVVGETGRAFFINNGYNVDENFRYSANNPSMHRARVISEYLIDLYNREELDRIDIIYTKMLNSVTEETCVERLLPLKTHKFIKEQVQEIESDTEGTSKVATEMKEGTKHVHSINNYELEAFKEGGDSWYPFYPSLSSVLEHLVHNHFTAFIYGALVECSASEENARMMAMQSATDNAEAILRELSIEYNRVRQAQITQEITEVIGGAKALKKKKAKR</sequence>
<dbReference type="Pfam" id="PF00231">
    <property type="entry name" value="ATP-synt"/>
    <property type="match status" value="1"/>
</dbReference>
<dbReference type="GO" id="GO:0046933">
    <property type="term" value="F:proton-transporting ATP synthase activity, rotational mechanism"/>
    <property type="evidence" value="ECO:0007669"/>
    <property type="project" value="UniProtKB-UniRule"/>
</dbReference>
<dbReference type="NCBIfam" id="TIGR01146">
    <property type="entry name" value="ATPsyn_F1gamma"/>
    <property type="match status" value="1"/>
</dbReference>
<evidence type="ECO:0000256" key="5">
    <source>
        <dbReference type="ARBA" id="ARBA00022781"/>
    </source>
</evidence>
<evidence type="ECO:0000256" key="1">
    <source>
        <dbReference type="ARBA" id="ARBA00003456"/>
    </source>
</evidence>
<evidence type="ECO:0000256" key="10">
    <source>
        <dbReference type="HAMAP-Rule" id="MF_00815"/>
    </source>
</evidence>
<evidence type="ECO:0000256" key="3">
    <source>
        <dbReference type="ARBA" id="ARBA00007681"/>
    </source>
</evidence>
<name>A0A1H7F161_9FIRM</name>
<dbReference type="Proteomes" id="UP000182321">
    <property type="component" value="Unassembled WGS sequence"/>
</dbReference>
<dbReference type="HAMAP" id="MF_00815">
    <property type="entry name" value="ATP_synth_gamma_bact"/>
    <property type="match status" value="1"/>
</dbReference>
<dbReference type="GO" id="GO:0005886">
    <property type="term" value="C:plasma membrane"/>
    <property type="evidence" value="ECO:0007669"/>
    <property type="project" value="UniProtKB-SubCell"/>
</dbReference>
<comment type="subunit">
    <text evidence="10">F-type ATPases have 2 components, CF(1) - the catalytic core - and CF(0) - the membrane proton channel. CF(1) has five subunits: alpha(3), beta(3), gamma(1), delta(1), epsilon(1). CF(0) has three main subunits: a, b and c.</text>
</comment>
<dbReference type="SUPFAM" id="SSF52943">
    <property type="entry name" value="ATP synthase (F1-ATPase), gamma subunit"/>
    <property type="match status" value="1"/>
</dbReference>
<evidence type="ECO:0000256" key="6">
    <source>
        <dbReference type="ARBA" id="ARBA00023065"/>
    </source>
</evidence>
<dbReference type="CDD" id="cd12151">
    <property type="entry name" value="F1-ATPase_gamma"/>
    <property type="match status" value="1"/>
</dbReference>
<keyword evidence="5 10" id="KW-0375">Hydrogen ion transport</keyword>
<dbReference type="PANTHER" id="PTHR11693">
    <property type="entry name" value="ATP SYNTHASE GAMMA CHAIN"/>
    <property type="match status" value="1"/>
</dbReference>
<proteinExistence type="inferred from homology"/>
<keyword evidence="8 10" id="KW-0139">CF(1)</keyword>
<dbReference type="PANTHER" id="PTHR11693:SF22">
    <property type="entry name" value="ATP SYNTHASE SUBUNIT GAMMA, MITOCHONDRIAL"/>
    <property type="match status" value="1"/>
</dbReference>
<dbReference type="GO" id="GO:0005524">
    <property type="term" value="F:ATP binding"/>
    <property type="evidence" value="ECO:0007669"/>
    <property type="project" value="UniProtKB-UniRule"/>
</dbReference>
<accession>A0A1H7F161</accession>
<evidence type="ECO:0000313" key="11">
    <source>
        <dbReference type="EMBL" id="SEK19097.1"/>
    </source>
</evidence>
<dbReference type="Gene3D" id="3.40.1380.10">
    <property type="match status" value="2"/>
</dbReference>
<evidence type="ECO:0000313" key="12">
    <source>
        <dbReference type="Proteomes" id="UP000182321"/>
    </source>
</evidence>
<gene>
    <name evidence="10" type="primary">atpG</name>
    <name evidence="11" type="ORF">SAMN02910377_00221</name>
</gene>
<dbReference type="EMBL" id="FNZX01000003">
    <property type="protein sequence ID" value="SEK19097.1"/>
    <property type="molecule type" value="Genomic_DNA"/>
</dbReference>
<keyword evidence="7 10" id="KW-0472">Membrane</keyword>
<dbReference type="AlphaFoldDB" id="A0A1H7F161"/>
<reference evidence="12" key="1">
    <citation type="submission" date="2016-10" db="EMBL/GenBank/DDBJ databases">
        <authorList>
            <person name="Varghese N."/>
        </authorList>
    </citation>
    <scope>NUCLEOTIDE SEQUENCE [LARGE SCALE GENOMIC DNA]</scope>
    <source>
        <strain evidence="12">ACV-9</strain>
    </source>
</reference>
<dbReference type="GO" id="GO:0045259">
    <property type="term" value="C:proton-transporting ATP synthase complex"/>
    <property type="evidence" value="ECO:0007669"/>
    <property type="project" value="UniProtKB-KW"/>
</dbReference>
<evidence type="ECO:0000256" key="2">
    <source>
        <dbReference type="ARBA" id="ARBA00004170"/>
    </source>
</evidence>
<dbReference type="Gene3D" id="1.10.287.80">
    <property type="entry name" value="ATP synthase, gamma subunit, helix hairpin domain"/>
    <property type="match status" value="2"/>
</dbReference>